<reference evidence="2 3" key="1">
    <citation type="submission" date="2016-10" db="EMBL/GenBank/DDBJ databases">
        <authorList>
            <person name="de Groot N.N."/>
        </authorList>
    </citation>
    <scope>NUCLEOTIDE SEQUENCE [LARGE SCALE GENOMIC DNA]</scope>
    <source>
        <strain evidence="2 3">DSM 15827</strain>
    </source>
</reference>
<evidence type="ECO:0008006" key="4">
    <source>
        <dbReference type="Google" id="ProtNLM"/>
    </source>
</evidence>
<proteinExistence type="predicted"/>
<feature type="transmembrane region" description="Helical" evidence="1">
    <location>
        <begin position="133"/>
        <end position="155"/>
    </location>
</feature>
<evidence type="ECO:0000256" key="1">
    <source>
        <dbReference type="SAM" id="Phobius"/>
    </source>
</evidence>
<evidence type="ECO:0000313" key="3">
    <source>
        <dbReference type="Proteomes" id="UP000198556"/>
    </source>
</evidence>
<keyword evidence="3" id="KW-1185">Reference proteome</keyword>
<organism evidence="2 3">
    <name type="scientific">Granulicatella balaenopterae</name>
    <dbReference type="NCBI Taxonomy" id="137733"/>
    <lineage>
        <taxon>Bacteria</taxon>
        <taxon>Bacillati</taxon>
        <taxon>Bacillota</taxon>
        <taxon>Bacilli</taxon>
        <taxon>Lactobacillales</taxon>
        <taxon>Carnobacteriaceae</taxon>
        <taxon>Granulicatella</taxon>
    </lineage>
</organism>
<feature type="transmembrane region" description="Helical" evidence="1">
    <location>
        <begin position="99"/>
        <end position="121"/>
    </location>
</feature>
<dbReference type="OrthoDB" id="3034533at2"/>
<dbReference type="EMBL" id="FOGF01000002">
    <property type="protein sequence ID" value="SEQ61109.1"/>
    <property type="molecule type" value="Genomic_DNA"/>
</dbReference>
<dbReference type="Proteomes" id="UP000198556">
    <property type="component" value="Unassembled WGS sequence"/>
</dbReference>
<sequence>MLKNKVYLFLLFLPALLAFFMSEGTKGYITQFYHVGGDSLSGNSQVVLYTGKLLFAKTQFAISELNFMVMMVSSLVGLNILEERTLHIWDRIIDKGRFLAVKVVIHYLYCLLMIVISLVVFRFGFGIGFSVRAVLLLATVPIVSMAIGIMAGIFIHNRTVLSNTVMMIVMLFGYFGGALSLSSVLSTTNYMNYLIYLSPLTLINKLLYMDYLALWDANLLMIWLSVLAVLTIGTILVMKRGLKHDTIL</sequence>
<name>A0A1H9HFK0_9LACT</name>
<protein>
    <recommendedName>
        <fullName evidence="4">ABC-2 type transport system permease protein</fullName>
    </recommendedName>
</protein>
<accession>A0A1H9HFK0</accession>
<feature type="transmembrane region" description="Helical" evidence="1">
    <location>
        <begin position="167"/>
        <end position="191"/>
    </location>
</feature>
<gene>
    <name evidence="2" type="ORF">SAMN05421767_10288</name>
</gene>
<dbReference type="STRING" id="137733.SAMN05421767_10288"/>
<keyword evidence="1" id="KW-1133">Transmembrane helix</keyword>
<feature type="transmembrane region" description="Helical" evidence="1">
    <location>
        <begin position="211"/>
        <end position="238"/>
    </location>
</feature>
<dbReference type="AlphaFoldDB" id="A0A1H9HFK0"/>
<evidence type="ECO:0000313" key="2">
    <source>
        <dbReference type="EMBL" id="SEQ61109.1"/>
    </source>
</evidence>
<keyword evidence="1" id="KW-0472">Membrane</keyword>
<keyword evidence="1" id="KW-0812">Transmembrane</keyword>